<reference evidence="1 2" key="2">
    <citation type="journal article" date="2006" name="J. Gen. Virol.">
        <title>Genome sequences of two frog herpesviruses.</title>
        <authorList>
            <person name="Davison A.J."/>
            <person name="Cunningham C."/>
            <person name="Sauerbier W."/>
            <person name="McKinnell R.G."/>
        </authorList>
    </citation>
    <scope>NUCLEOTIDE SEQUENCE [LARGE SCALE GENOMIC DNA]</scope>
    <source>
        <strain evidence="1 2">McKinnell</strain>
    </source>
</reference>
<name>Q14VQ1_9VIRU</name>
<dbReference type="Proteomes" id="UP000011238">
    <property type="component" value="Segment"/>
</dbReference>
<dbReference type="RefSeq" id="YP_656712.1">
    <property type="nucleotide sequence ID" value="NC_008211.1"/>
</dbReference>
<dbReference type="KEGG" id="vg:5141299"/>
<proteinExistence type="predicted"/>
<dbReference type="GeneID" id="5141299"/>
<protein>
    <submittedName>
        <fullName evidence="1">ORF57</fullName>
    </submittedName>
</protein>
<dbReference type="EMBL" id="DQ665917">
    <property type="protein sequence ID" value="ABG25771.1"/>
    <property type="molecule type" value="Genomic_DNA"/>
</dbReference>
<evidence type="ECO:0000313" key="2">
    <source>
        <dbReference type="Proteomes" id="UP000011238"/>
    </source>
</evidence>
<organism evidence="2">
    <name type="scientific">Ranid herpesvirus 1</name>
    <name type="common">Lucke tumor herpesvirus</name>
    <dbReference type="NCBI Taxonomy" id="85655"/>
    <lineage>
        <taxon>Viruses</taxon>
        <taxon>Duplodnaviria</taxon>
        <taxon>Heunggongvirae</taxon>
        <taxon>Peploviricota</taxon>
        <taxon>Herviviricetes</taxon>
        <taxon>Herpesvirales</taxon>
        <taxon>Alloherpesviridae</taxon>
        <taxon>Batravirus</taxon>
        <taxon>Batravirus ranidallo1</taxon>
    </lineage>
</organism>
<keyword evidence="2" id="KW-1185">Reference proteome</keyword>
<reference evidence="2" key="1">
    <citation type="journal article" date="1999" name="J. Cancer Res. Clin. Oncol.">
        <title>Genomic studies of the Lucke tumor herpesvirus (RaHV-1).</title>
        <authorList>
            <person name="Davison A.J."/>
            <person name="Sauerbier W."/>
            <person name="Dolan A."/>
            <person name="Addison C."/>
            <person name="McKinnell R.G."/>
        </authorList>
    </citation>
    <scope>NUCLEOTIDE SEQUENCE [LARGE SCALE GENOMIC DNA]</scope>
    <source>
        <strain evidence="2">McKinnell</strain>
    </source>
</reference>
<sequence>MFCEDLDALTSRYEIYCTSARWYKKGIARRLKDSKGRYSHDARCEGYAAHHLTQDPFACFIGWHGTPIFLRRITTRYLAWWFGNVAPCAALDGFDWESHISAAGQIRDPRVRRGIIARAYLARTVRSLLPDLYMVIPHVNVSLAVSRALRAHMCSVLSGTSTCHPWHLCTHLRHGVLDRHLSSRHVRFARTRPPHATSNAALPPLLLQHARIFVRLYRKLLAQHPPRFKECALTLYASNHAHSFNTADVHKQDYYIMGENDTFIESYIAAHFAFIMRAKRVTLYN</sequence>
<accession>Q14VQ1</accession>
<evidence type="ECO:0000313" key="1">
    <source>
        <dbReference type="EMBL" id="ABG25771.1"/>
    </source>
</evidence>